<protein>
    <submittedName>
        <fullName evidence="1">Uncharacterized protein</fullName>
    </submittedName>
</protein>
<name>A0A399SNL4_9BACT</name>
<evidence type="ECO:0000313" key="2">
    <source>
        <dbReference type="Proteomes" id="UP000265926"/>
    </source>
</evidence>
<organism evidence="1 2">
    <name type="scientific">Maribellus luteus</name>
    <dbReference type="NCBI Taxonomy" id="2305463"/>
    <lineage>
        <taxon>Bacteria</taxon>
        <taxon>Pseudomonadati</taxon>
        <taxon>Bacteroidota</taxon>
        <taxon>Bacteroidia</taxon>
        <taxon>Marinilabiliales</taxon>
        <taxon>Prolixibacteraceae</taxon>
        <taxon>Maribellus</taxon>
    </lineage>
</organism>
<reference evidence="1 2" key="1">
    <citation type="submission" date="2018-08" db="EMBL/GenBank/DDBJ databases">
        <title>Pallidiluteibacterium maritimus gen. nov., sp. nov., isolated from coastal sediment.</title>
        <authorList>
            <person name="Zhou L.Y."/>
        </authorList>
    </citation>
    <scope>NUCLEOTIDE SEQUENCE [LARGE SCALE GENOMIC DNA]</scope>
    <source>
        <strain evidence="1 2">XSD2</strain>
    </source>
</reference>
<dbReference type="EMBL" id="QWGR01000043">
    <property type="protein sequence ID" value="RIJ45260.1"/>
    <property type="molecule type" value="Genomic_DNA"/>
</dbReference>
<sequence length="357" mass="42518">MNMESEKDILLNEFLDRWTLKKVKAMTLSEYNQLGNTDTFCYWVEHKTKKIANISGPSTSFKFEIFEREDKNKSYNTTDFKRDNIYSWRSRAGNTRKEAFNKTKADIIRVIKSSLKGDFRDIDSREIQLSPLFRWKIAFLYSNKKILAISDRIAVKWLARQFGMPNYKNARLSIVHTFVMAQIPRKNFWKENELMWEMYSKFKKNGQSSTIKTQKTKIRKGTEKKETKGYIRTVQIKKEILLSREHNQIQNSVYKRLVAIYDKESVKMEKNFIDIRVEHQDKVEYYEIKCDNSATRCIRMALGQIIEYAFNDNSSKKKEIIVFGNHEPNGEEVKYISHIKNLLPDLRFKYMYSINQI</sequence>
<evidence type="ECO:0000313" key="1">
    <source>
        <dbReference type="EMBL" id="RIJ45260.1"/>
    </source>
</evidence>
<dbReference type="AlphaFoldDB" id="A0A399SNL4"/>
<comment type="caution">
    <text evidence="1">The sequence shown here is derived from an EMBL/GenBank/DDBJ whole genome shotgun (WGS) entry which is preliminary data.</text>
</comment>
<dbReference type="Proteomes" id="UP000265926">
    <property type="component" value="Unassembled WGS sequence"/>
</dbReference>
<keyword evidence="2" id="KW-1185">Reference proteome</keyword>
<proteinExistence type="predicted"/>
<accession>A0A399SNL4</accession>
<gene>
    <name evidence="1" type="ORF">D1614_23575</name>
</gene>